<dbReference type="EMBL" id="UINC01085850">
    <property type="protein sequence ID" value="SVC33766.1"/>
    <property type="molecule type" value="Genomic_DNA"/>
</dbReference>
<name>A0A382LAM6_9ZZZZ</name>
<sequence length="128" mass="14919">MNNVNKTKYKIYMPLVKLQSEKETGNIEYKIRLCNDTEEKINQLGTQMLYRLYQGEGYVIYYLGVCDNGDIMGIFENDLDISFSLLKRVSKKIGAELIKFIKINIDGTDKFYMKVILKKKLDLSLIDL</sequence>
<evidence type="ECO:0000313" key="1">
    <source>
        <dbReference type="EMBL" id="SVC33766.1"/>
    </source>
</evidence>
<proteinExistence type="predicted"/>
<gene>
    <name evidence="1" type="ORF">METZ01_LOCUS286620</name>
</gene>
<accession>A0A382LAM6</accession>
<dbReference type="AlphaFoldDB" id="A0A382LAM6"/>
<reference evidence="1" key="1">
    <citation type="submission" date="2018-05" db="EMBL/GenBank/DDBJ databases">
        <authorList>
            <person name="Lanie J.A."/>
            <person name="Ng W.-L."/>
            <person name="Kazmierczak K.M."/>
            <person name="Andrzejewski T.M."/>
            <person name="Davidsen T.M."/>
            <person name="Wayne K.J."/>
            <person name="Tettelin H."/>
            <person name="Glass J.I."/>
            <person name="Rusch D."/>
            <person name="Podicherti R."/>
            <person name="Tsui H.-C.T."/>
            <person name="Winkler M.E."/>
        </authorList>
    </citation>
    <scope>NUCLEOTIDE SEQUENCE</scope>
</reference>
<organism evidence="1">
    <name type="scientific">marine metagenome</name>
    <dbReference type="NCBI Taxonomy" id="408172"/>
    <lineage>
        <taxon>unclassified sequences</taxon>
        <taxon>metagenomes</taxon>
        <taxon>ecological metagenomes</taxon>
    </lineage>
</organism>
<protein>
    <submittedName>
        <fullName evidence="1">Uncharacterized protein</fullName>
    </submittedName>
</protein>